<feature type="domain" description="Methyl-accepting transducer" evidence="6">
    <location>
        <begin position="209"/>
        <end position="459"/>
    </location>
</feature>
<keyword evidence="5" id="KW-0472">Membrane</keyword>
<evidence type="ECO:0000256" key="3">
    <source>
        <dbReference type="ARBA" id="ARBA00023224"/>
    </source>
</evidence>
<comment type="subcellular location">
    <subcellularLocation>
        <location evidence="1">Cell inner membrane</location>
        <topology evidence="1">Multi-pass membrane protein</topology>
    </subcellularLocation>
</comment>
<feature type="transmembrane region" description="Helical" evidence="5">
    <location>
        <begin position="12"/>
        <end position="33"/>
    </location>
</feature>
<dbReference type="SMART" id="SM00283">
    <property type="entry name" value="MA"/>
    <property type="match status" value="1"/>
</dbReference>
<dbReference type="Pfam" id="PF00015">
    <property type="entry name" value="MCPsignal"/>
    <property type="match status" value="1"/>
</dbReference>
<feature type="transmembrane region" description="Helical" evidence="5">
    <location>
        <begin position="65"/>
        <end position="83"/>
    </location>
</feature>
<name>A0A4R1MDL4_9FIRM</name>
<keyword evidence="2" id="KW-1003">Cell membrane</keyword>
<dbReference type="RefSeq" id="WP_165868603.1">
    <property type="nucleotide sequence ID" value="NZ_SMGQ01000015.1"/>
</dbReference>
<evidence type="ECO:0000256" key="1">
    <source>
        <dbReference type="ARBA" id="ARBA00004429"/>
    </source>
</evidence>
<evidence type="ECO:0000313" key="8">
    <source>
        <dbReference type="EMBL" id="TCK90556.1"/>
    </source>
</evidence>
<evidence type="ECO:0000256" key="4">
    <source>
        <dbReference type="PROSITE-ProRule" id="PRU00284"/>
    </source>
</evidence>
<protein>
    <submittedName>
        <fullName evidence="8">Methyl-accepting chemotaxis sensory transducer</fullName>
    </submittedName>
</protein>
<dbReference type="GO" id="GO:0005886">
    <property type="term" value="C:plasma membrane"/>
    <property type="evidence" value="ECO:0007669"/>
    <property type="project" value="UniProtKB-SubCell"/>
</dbReference>
<keyword evidence="9" id="KW-1185">Reference proteome</keyword>
<dbReference type="PROSITE" id="PS50192">
    <property type="entry name" value="T_SNARE"/>
    <property type="match status" value="1"/>
</dbReference>
<dbReference type="AlphaFoldDB" id="A0A4R1MDL4"/>
<dbReference type="InterPro" id="IPR000727">
    <property type="entry name" value="T_SNARE_dom"/>
</dbReference>
<gene>
    <name evidence="8" type="ORF">EDC19_2325</name>
</gene>
<accession>A0A4R1MDL4</accession>
<keyword evidence="3 4" id="KW-0807">Transducer</keyword>
<dbReference type="Proteomes" id="UP000294545">
    <property type="component" value="Unassembled WGS sequence"/>
</dbReference>
<feature type="transmembrane region" description="Helical" evidence="5">
    <location>
        <begin position="39"/>
        <end position="58"/>
    </location>
</feature>
<keyword evidence="5" id="KW-0812">Transmembrane</keyword>
<dbReference type="PROSITE" id="PS50111">
    <property type="entry name" value="CHEMOTAXIS_TRANSDUC_2"/>
    <property type="match status" value="1"/>
</dbReference>
<proteinExistence type="predicted"/>
<evidence type="ECO:0000313" key="9">
    <source>
        <dbReference type="Proteomes" id="UP000294545"/>
    </source>
</evidence>
<feature type="transmembrane region" description="Helical" evidence="5">
    <location>
        <begin position="89"/>
        <end position="106"/>
    </location>
</feature>
<evidence type="ECO:0000259" key="6">
    <source>
        <dbReference type="PROSITE" id="PS50111"/>
    </source>
</evidence>
<evidence type="ECO:0000256" key="2">
    <source>
        <dbReference type="ARBA" id="ARBA00022519"/>
    </source>
</evidence>
<dbReference type="SUPFAM" id="SSF58104">
    <property type="entry name" value="Methyl-accepting chemotaxis protein (MCP) signaling domain"/>
    <property type="match status" value="1"/>
</dbReference>
<evidence type="ECO:0000259" key="7">
    <source>
        <dbReference type="PROSITE" id="PS50192"/>
    </source>
</evidence>
<feature type="domain" description="T-SNARE coiled-coil homology" evidence="7">
    <location>
        <begin position="242"/>
        <end position="304"/>
    </location>
</feature>
<sequence>MHNNSQILEKVNKFNVLLIWIFSGLLTLQAFLVTGIERGTVVFITTFITSIVATLIFIFKINNNIASVIIPLCPAIAGTILAIIDGGSLRIITIYMVTLFMSGLYYNKRSLVIYTLILNGIFLGFYFIINQPLMGMDIPIQESIIQLGMMNIGGVVLFFLAKWGNEYLSSAAKNEEKALSVLKELQETFSVIENTTVNLNSSIGSFLENIEETSKISDSVTKGTYEISKGTEEQTHSLTSIHMMMKKSYDKLKDTREKSKAVEDISSDVNTIVNENGREIDRIKNGMKTISSAVNQSFKTVNELGESLEEINNFLSAITNIAEQTNLLALNAAIEAARAGEAGKGFAVVAEEIRKLSEESNKTANEISNIIVTLDEKASAAIGITEKGSKETVEGIKVVDNLGESITNMVHSFSQMKVYLKEEFMAIEEITSLFNDMESHLESNASVMEEYAATTEEITATMDKQNNNINDMVEIVSNIKKMSQEMESKIKK</sequence>
<dbReference type="PANTHER" id="PTHR32089:SF112">
    <property type="entry name" value="LYSOZYME-LIKE PROTEIN-RELATED"/>
    <property type="match status" value="1"/>
</dbReference>
<keyword evidence="2" id="KW-0997">Cell inner membrane</keyword>
<feature type="transmembrane region" description="Helical" evidence="5">
    <location>
        <begin position="111"/>
        <end position="129"/>
    </location>
</feature>
<feature type="transmembrane region" description="Helical" evidence="5">
    <location>
        <begin position="144"/>
        <end position="161"/>
    </location>
</feature>
<comment type="caution">
    <text evidence="8">The sequence shown here is derived from an EMBL/GenBank/DDBJ whole genome shotgun (WGS) entry which is preliminary data.</text>
</comment>
<reference evidence="8 9" key="1">
    <citation type="submission" date="2019-03" db="EMBL/GenBank/DDBJ databases">
        <title>Genomic Encyclopedia of Type Strains, Phase IV (KMG-IV): sequencing the most valuable type-strain genomes for metagenomic binning, comparative biology and taxonomic classification.</title>
        <authorList>
            <person name="Goeker M."/>
        </authorList>
    </citation>
    <scope>NUCLEOTIDE SEQUENCE [LARGE SCALE GENOMIC DNA]</scope>
    <source>
        <strain evidence="8 9">DSM 24176</strain>
    </source>
</reference>
<dbReference type="CDD" id="cd11386">
    <property type="entry name" value="MCP_signal"/>
    <property type="match status" value="1"/>
</dbReference>
<organism evidence="8 9">
    <name type="scientific">Natranaerovirga hydrolytica</name>
    <dbReference type="NCBI Taxonomy" id="680378"/>
    <lineage>
        <taxon>Bacteria</taxon>
        <taxon>Bacillati</taxon>
        <taxon>Bacillota</taxon>
        <taxon>Clostridia</taxon>
        <taxon>Lachnospirales</taxon>
        <taxon>Natranaerovirgaceae</taxon>
        <taxon>Natranaerovirga</taxon>
    </lineage>
</organism>
<dbReference type="GO" id="GO:0007165">
    <property type="term" value="P:signal transduction"/>
    <property type="evidence" value="ECO:0007669"/>
    <property type="project" value="UniProtKB-KW"/>
</dbReference>
<evidence type="ECO:0000256" key="5">
    <source>
        <dbReference type="SAM" id="Phobius"/>
    </source>
</evidence>
<dbReference type="Gene3D" id="1.10.287.950">
    <property type="entry name" value="Methyl-accepting chemotaxis protein"/>
    <property type="match status" value="1"/>
</dbReference>
<dbReference type="PANTHER" id="PTHR32089">
    <property type="entry name" value="METHYL-ACCEPTING CHEMOTAXIS PROTEIN MCPB"/>
    <property type="match status" value="1"/>
</dbReference>
<keyword evidence="5" id="KW-1133">Transmembrane helix</keyword>
<dbReference type="EMBL" id="SMGQ01000015">
    <property type="protein sequence ID" value="TCK90556.1"/>
    <property type="molecule type" value="Genomic_DNA"/>
</dbReference>
<dbReference type="InterPro" id="IPR004089">
    <property type="entry name" value="MCPsignal_dom"/>
</dbReference>